<evidence type="ECO:0000313" key="2">
    <source>
        <dbReference type="EMBL" id="EKC28111.1"/>
    </source>
</evidence>
<sequence length="284" mass="30991">MADSDSEVEITRGEAAVKKWATMKKLSPKTADRLIELGYDSMEALSLLSEDDLGEANIPIGQTRLLLYSLKQTFPRGQAASGNNANHCNQDPQTNVDPEPNIQNIGDDDVFIRNVLGQLNGAQTQQQPSQTGSSGNMNDSEVEITRGEAAVKKWATMKKLSPKTADRLIELGYDSMEALSLLSEDDLGEANIPIGQTKLLLYSLKQTFPRGQAASGNNANHCNQDPQTNEDPEPNIQNIGDDDVFIRNVLGQLNGAQTQQQPSQTGSSGNMNEMTEWGYYLITC</sequence>
<name>K1R2T4_MAGGI</name>
<gene>
    <name evidence="2" type="ORF">CGI_10009674</name>
</gene>
<reference evidence="2" key="1">
    <citation type="journal article" date="2012" name="Nature">
        <title>The oyster genome reveals stress adaptation and complexity of shell formation.</title>
        <authorList>
            <person name="Zhang G."/>
            <person name="Fang X."/>
            <person name="Guo X."/>
            <person name="Li L."/>
            <person name="Luo R."/>
            <person name="Xu F."/>
            <person name="Yang P."/>
            <person name="Zhang L."/>
            <person name="Wang X."/>
            <person name="Qi H."/>
            <person name="Xiong Z."/>
            <person name="Que H."/>
            <person name="Xie Y."/>
            <person name="Holland P.W."/>
            <person name="Paps J."/>
            <person name="Zhu Y."/>
            <person name="Wu F."/>
            <person name="Chen Y."/>
            <person name="Wang J."/>
            <person name="Peng C."/>
            <person name="Meng J."/>
            <person name="Yang L."/>
            <person name="Liu J."/>
            <person name="Wen B."/>
            <person name="Zhang N."/>
            <person name="Huang Z."/>
            <person name="Zhu Q."/>
            <person name="Feng Y."/>
            <person name="Mount A."/>
            <person name="Hedgecock D."/>
            <person name="Xu Z."/>
            <person name="Liu Y."/>
            <person name="Domazet-Loso T."/>
            <person name="Du Y."/>
            <person name="Sun X."/>
            <person name="Zhang S."/>
            <person name="Liu B."/>
            <person name="Cheng P."/>
            <person name="Jiang X."/>
            <person name="Li J."/>
            <person name="Fan D."/>
            <person name="Wang W."/>
            <person name="Fu W."/>
            <person name="Wang T."/>
            <person name="Wang B."/>
            <person name="Zhang J."/>
            <person name="Peng Z."/>
            <person name="Li Y."/>
            <person name="Li N."/>
            <person name="Wang J."/>
            <person name="Chen M."/>
            <person name="He Y."/>
            <person name="Tan F."/>
            <person name="Song X."/>
            <person name="Zheng Q."/>
            <person name="Huang R."/>
            <person name="Yang H."/>
            <person name="Du X."/>
            <person name="Chen L."/>
            <person name="Yang M."/>
            <person name="Gaffney P.M."/>
            <person name="Wang S."/>
            <person name="Luo L."/>
            <person name="She Z."/>
            <person name="Ming Y."/>
            <person name="Huang W."/>
            <person name="Zhang S."/>
            <person name="Huang B."/>
            <person name="Zhang Y."/>
            <person name="Qu T."/>
            <person name="Ni P."/>
            <person name="Miao G."/>
            <person name="Wang J."/>
            <person name="Wang Q."/>
            <person name="Steinberg C.E."/>
            <person name="Wang H."/>
            <person name="Li N."/>
            <person name="Qian L."/>
            <person name="Zhang G."/>
            <person name="Li Y."/>
            <person name="Yang H."/>
            <person name="Liu X."/>
            <person name="Wang J."/>
            <person name="Yin Y."/>
            <person name="Wang J."/>
        </authorList>
    </citation>
    <scope>NUCLEOTIDE SEQUENCE [LARGE SCALE GENOMIC DNA]</scope>
    <source>
        <strain evidence="2">05x7-T-G4-1.051#20</strain>
    </source>
</reference>
<evidence type="ECO:0000256" key="1">
    <source>
        <dbReference type="SAM" id="MobiDB-lite"/>
    </source>
</evidence>
<dbReference type="EMBL" id="JH816822">
    <property type="protein sequence ID" value="EKC28111.1"/>
    <property type="molecule type" value="Genomic_DNA"/>
</dbReference>
<feature type="region of interest" description="Disordered" evidence="1">
    <location>
        <begin position="212"/>
        <end position="240"/>
    </location>
</feature>
<accession>K1R2T4</accession>
<protein>
    <submittedName>
        <fullName evidence="2">Uncharacterized protein</fullName>
    </submittedName>
</protein>
<proteinExistence type="predicted"/>
<dbReference type="AlphaFoldDB" id="K1R2T4"/>
<dbReference type="HOGENOM" id="CLU_980882_0_0_1"/>
<dbReference type="InParanoid" id="K1R2T4"/>
<organism evidence="2">
    <name type="scientific">Magallana gigas</name>
    <name type="common">Pacific oyster</name>
    <name type="synonym">Crassostrea gigas</name>
    <dbReference type="NCBI Taxonomy" id="29159"/>
    <lineage>
        <taxon>Eukaryota</taxon>
        <taxon>Metazoa</taxon>
        <taxon>Spiralia</taxon>
        <taxon>Lophotrochozoa</taxon>
        <taxon>Mollusca</taxon>
        <taxon>Bivalvia</taxon>
        <taxon>Autobranchia</taxon>
        <taxon>Pteriomorphia</taxon>
        <taxon>Ostreida</taxon>
        <taxon>Ostreoidea</taxon>
        <taxon>Ostreidae</taxon>
        <taxon>Magallana</taxon>
    </lineage>
</organism>
<feature type="compositionally biased region" description="Polar residues" evidence="1">
    <location>
        <begin position="214"/>
        <end position="227"/>
    </location>
</feature>